<comment type="caution">
    <text evidence="3">The sequence shown here is derived from an EMBL/GenBank/DDBJ whole genome shotgun (WGS) entry which is preliminary data.</text>
</comment>
<feature type="region of interest" description="Disordered" evidence="2">
    <location>
        <begin position="179"/>
        <end position="208"/>
    </location>
</feature>
<name>A0AAV5GMF2_9BASI</name>
<sequence>MAASRIRAALLRLPCSCPSRAPHAAYSSFASSSRLTLDDPLPGFDELAGRSPNGVAEESTLPAPFPREQETDGGLAQGRRRRFLPAWLSSGSEELQTRQNRVRRPPNDRLQLSPYLPLFTRERNFLLANLRQALDVRPVSSLRSKRSVERGIVAERRSQSQDAAWLALARVLRYPSDIPTLPHSNYPSSTRAPSADSPHDELTSSPSGFFTSSHAVAAPITSHDPEQDISGRRKIALSIRELRAAFDLFASARPRTRNGLDRLLVVAELIAQVSPAAPDASAESIPSGAGIDPLLRGGGAGLRDRDWRALILFVGSCMRSPREDPEIKRVVELFVQWLRLPRPTLASTERPKTLAQARWKRRRDAERKEVYDALLFVAGRAQRWQLFEQVLARMRDDGVPVGRRTLVELLRRESQRGADVAACWRIFEQALGAEDGTAQVQSAWAAMLWSLARKGDLDDAVRLYEAMQAGGSVALDSLRPSSVPASAAVSPAERVVVAPPVGDNVYTALLQASAHWGDFAGALRVLRDVTEGGGAVQPAVHHYIPLFRAFVRFGAASFAANGEGADFGGGQSLLNFDATTLSGARIRAQALRRDSAPLAALTRSSSRPARTAPSSNLFTLPALQAVFASFLALPPPPASSLASLPHNGARTAPSSKHLFWVLTAFDKVTAGDSDVIVEVWSELERKFAGPRSGWSGWRVDKRVQKLVRRHAEAIEVRRRRLEELL</sequence>
<dbReference type="InterPro" id="IPR002885">
    <property type="entry name" value="PPR_rpt"/>
</dbReference>
<evidence type="ECO:0000256" key="1">
    <source>
        <dbReference type="PROSITE-ProRule" id="PRU00708"/>
    </source>
</evidence>
<dbReference type="InterPro" id="IPR011990">
    <property type="entry name" value="TPR-like_helical_dom_sf"/>
</dbReference>
<evidence type="ECO:0000313" key="3">
    <source>
        <dbReference type="EMBL" id="GJN90662.1"/>
    </source>
</evidence>
<dbReference type="Gene3D" id="1.25.40.10">
    <property type="entry name" value="Tetratricopeptide repeat domain"/>
    <property type="match status" value="1"/>
</dbReference>
<dbReference type="Proteomes" id="UP001342314">
    <property type="component" value="Unassembled WGS sequence"/>
</dbReference>
<reference evidence="3 4" key="1">
    <citation type="submission" date="2021-12" db="EMBL/GenBank/DDBJ databases">
        <title>High titer production of polyol ester of fatty acids by Rhodotorula paludigena BS15 towards product separation-free biomass refinery.</title>
        <authorList>
            <person name="Mano J."/>
            <person name="Ono H."/>
            <person name="Tanaka T."/>
            <person name="Naito K."/>
            <person name="Sushida H."/>
            <person name="Ike M."/>
            <person name="Tokuyasu K."/>
            <person name="Kitaoka M."/>
        </authorList>
    </citation>
    <scope>NUCLEOTIDE SEQUENCE [LARGE SCALE GENOMIC DNA]</scope>
    <source>
        <strain evidence="3 4">BS15</strain>
    </source>
</reference>
<organism evidence="3 4">
    <name type="scientific">Rhodotorula paludigena</name>
    <dbReference type="NCBI Taxonomy" id="86838"/>
    <lineage>
        <taxon>Eukaryota</taxon>
        <taxon>Fungi</taxon>
        <taxon>Dikarya</taxon>
        <taxon>Basidiomycota</taxon>
        <taxon>Pucciniomycotina</taxon>
        <taxon>Microbotryomycetes</taxon>
        <taxon>Sporidiobolales</taxon>
        <taxon>Sporidiobolaceae</taxon>
        <taxon>Rhodotorula</taxon>
    </lineage>
</organism>
<evidence type="ECO:0008006" key="5">
    <source>
        <dbReference type="Google" id="ProtNLM"/>
    </source>
</evidence>
<keyword evidence="4" id="KW-1185">Reference proteome</keyword>
<proteinExistence type="predicted"/>
<dbReference type="AlphaFoldDB" id="A0AAV5GMF2"/>
<dbReference type="PROSITE" id="PS51375">
    <property type="entry name" value="PPR"/>
    <property type="match status" value="1"/>
</dbReference>
<evidence type="ECO:0000256" key="2">
    <source>
        <dbReference type="SAM" id="MobiDB-lite"/>
    </source>
</evidence>
<feature type="region of interest" description="Disordered" evidence="2">
    <location>
        <begin position="41"/>
        <end position="75"/>
    </location>
</feature>
<dbReference type="Pfam" id="PF01535">
    <property type="entry name" value="PPR"/>
    <property type="match status" value="1"/>
</dbReference>
<gene>
    <name evidence="3" type="ORF">Rhopal_003674-T1</name>
</gene>
<evidence type="ECO:0000313" key="4">
    <source>
        <dbReference type="Proteomes" id="UP001342314"/>
    </source>
</evidence>
<feature type="repeat" description="PPR" evidence="1">
    <location>
        <begin position="440"/>
        <end position="474"/>
    </location>
</feature>
<feature type="compositionally biased region" description="Polar residues" evidence="2">
    <location>
        <begin position="182"/>
        <end position="192"/>
    </location>
</feature>
<accession>A0AAV5GMF2</accession>
<dbReference type="EMBL" id="BQKY01000007">
    <property type="protein sequence ID" value="GJN90662.1"/>
    <property type="molecule type" value="Genomic_DNA"/>
</dbReference>
<protein>
    <recommendedName>
        <fullName evidence="5">Pentatricopeptide repeat containing protein</fullName>
    </recommendedName>
</protein>